<gene>
    <name evidence="2" type="ORF">ACFSX9_01960</name>
</gene>
<comment type="caution">
    <text evidence="2">The sequence shown here is derived from an EMBL/GenBank/DDBJ whole genome shotgun (WGS) entry which is preliminary data.</text>
</comment>
<evidence type="ECO:0000256" key="1">
    <source>
        <dbReference type="SAM" id="Phobius"/>
    </source>
</evidence>
<organism evidence="2 3">
    <name type="scientific">Flavobacterium ardleyense</name>
    <dbReference type="NCBI Taxonomy" id="2038737"/>
    <lineage>
        <taxon>Bacteria</taxon>
        <taxon>Pseudomonadati</taxon>
        <taxon>Bacteroidota</taxon>
        <taxon>Flavobacteriia</taxon>
        <taxon>Flavobacteriales</taxon>
        <taxon>Flavobacteriaceae</taxon>
        <taxon>Flavobacterium</taxon>
    </lineage>
</organism>
<dbReference type="EMBL" id="JBHUOL010000006">
    <property type="protein sequence ID" value="MFD2907491.1"/>
    <property type="molecule type" value="Genomic_DNA"/>
</dbReference>
<feature type="transmembrane region" description="Helical" evidence="1">
    <location>
        <begin position="7"/>
        <end position="24"/>
    </location>
</feature>
<keyword evidence="3" id="KW-1185">Reference proteome</keyword>
<evidence type="ECO:0000313" key="3">
    <source>
        <dbReference type="Proteomes" id="UP001597549"/>
    </source>
</evidence>
<protein>
    <recommendedName>
        <fullName evidence="4">Membrane or secreted protein</fullName>
    </recommendedName>
</protein>
<keyword evidence="1" id="KW-0472">Membrane</keyword>
<reference evidence="3" key="1">
    <citation type="journal article" date="2019" name="Int. J. Syst. Evol. Microbiol.">
        <title>The Global Catalogue of Microorganisms (GCM) 10K type strain sequencing project: providing services to taxonomists for standard genome sequencing and annotation.</title>
        <authorList>
            <consortium name="The Broad Institute Genomics Platform"/>
            <consortium name="The Broad Institute Genome Sequencing Center for Infectious Disease"/>
            <person name="Wu L."/>
            <person name="Ma J."/>
        </authorList>
    </citation>
    <scope>NUCLEOTIDE SEQUENCE [LARGE SCALE GENOMIC DNA]</scope>
    <source>
        <strain evidence="3">KCTC 52644</strain>
    </source>
</reference>
<name>A0ABW5Z5R9_9FLAO</name>
<dbReference type="RefSeq" id="WP_379803718.1">
    <property type="nucleotide sequence ID" value="NZ_JBHUOL010000006.1"/>
</dbReference>
<accession>A0ABW5Z5R9</accession>
<evidence type="ECO:0008006" key="4">
    <source>
        <dbReference type="Google" id="ProtNLM"/>
    </source>
</evidence>
<dbReference type="Proteomes" id="UP001597549">
    <property type="component" value="Unassembled WGS sequence"/>
</dbReference>
<keyword evidence="1" id="KW-1133">Transmembrane helix</keyword>
<keyword evidence="1" id="KW-0812">Transmembrane</keyword>
<evidence type="ECO:0000313" key="2">
    <source>
        <dbReference type="EMBL" id="MFD2907491.1"/>
    </source>
</evidence>
<proteinExistence type="predicted"/>
<sequence length="59" mass="6622">MKKYTLILGLILIGTIATLIFIHFSNDHEECDTVTSTTTDSNGNSVKTEAHICKEKYNF</sequence>